<evidence type="ECO:0000313" key="1">
    <source>
        <dbReference type="EMBL" id="VDD17165.1"/>
    </source>
</evidence>
<proteinExistence type="predicted"/>
<gene>
    <name evidence="1" type="ORF">BRAA10T42878Z</name>
</gene>
<reference evidence="1" key="1">
    <citation type="submission" date="2018-11" db="EMBL/GenBank/DDBJ databases">
        <authorList>
            <consortium name="Genoscope - CEA"/>
            <person name="William W."/>
        </authorList>
    </citation>
    <scope>NUCLEOTIDE SEQUENCE</scope>
</reference>
<name>A0A3P6D462_BRACM</name>
<dbReference type="EMBL" id="LR031577">
    <property type="protein sequence ID" value="VDD17165.1"/>
    <property type="molecule type" value="Genomic_DNA"/>
</dbReference>
<dbReference type="AlphaFoldDB" id="A0A3P6D462"/>
<protein>
    <submittedName>
        <fullName evidence="1">Uncharacterized protein</fullName>
    </submittedName>
</protein>
<accession>A0A3P6D462</accession>
<organism evidence="1">
    <name type="scientific">Brassica campestris</name>
    <name type="common">Field mustard</name>
    <dbReference type="NCBI Taxonomy" id="3711"/>
    <lineage>
        <taxon>Eukaryota</taxon>
        <taxon>Viridiplantae</taxon>
        <taxon>Streptophyta</taxon>
        <taxon>Embryophyta</taxon>
        <taxon>Tracheophyta</taxon>
        <taxon>Spermatophyta</taxon>
        <taxon>Magnoliopsida</taxon>
        <taxon>eudicotyledons</taxon>
        <taxon>Gunneridae</taxon>
        <taxon>Pentapetalae</taxon>
        <taxon>rosids</taxon>
        <taxon>malvids</taxon>
        <taxon>Brassicales</taxon>
        <taxon>Brassicaceae</taxon>
        <taxon>Brassiceae</taxon>
        <taxon>Brassica</taxon>
    </lineage>
</organism>
<sequence length="39" mass="4515">MMKSGEFLSMTTTSLVFFPNYPGNIFFSKDNHSELARRL</sequence>